<keyword evidence="1" id="KW-0732">Signal</keyword>
<keyword evidence="3" id="KW-1185">Reference proteome</keyword>
<reference evidence="2" key="1">
    <citation type="submission" date="2022-12" db="EMBL/GenBank/DDBJ databases">
        <title>Reference genome sequencing for broad-spectrum identification of bacterial and archaeal isolates by mass spectrometry.</title>
        <authorList>
            <person name="Sekiguchi Y."/>
            <person name="Tourlousse D.M."/>
        </authorList>
    </citation>
    <scope>NUCLEOTIDE SEQUENCE</scope>
    <source>
        <strain evidence="2">10succ1</strain>
    </source>
</reference>
<organism evidence="2 3">
    <name type="scientific">Propionigenium maris DSM 9537</name>
    <dbReference type="NCBI Taxonomy" id="1123000"/>
    <lineage>
        <taxon>Bacteria</taxon>
        <taxon>Fusobacteriati</taxon>
        <taxon>Fusobacteriota</taxon>
        <taxon>Fusobacteriia</taxon>
        <taxon>Fusobacteriales</taxon>
        <taxon>Fusobacteriaceae</taxon>
        <taxon>Propionigenium</taxon>
    </lineage>
</organism>
<dbReference type="EMBL" id="BSDY01000001">
    <property type="protein sequence ID" value="GLI54581.1"/>
    <property type="molecule type" value="Genomic_DNA"/>
</dbReference>
<protein>
    <recommendedName>
        <fullName evidence="4">LTXXQ motif family protein</fullName>
    </recommendedName>
</protein>
<evidence type="ECO:0000256" key="1">
    <source>
        <dbReference type="SAM" id="SignalP"/>
    </source>
</evidence>
<proteinExistence type="predicted"/>
<evidence type="ECO:0000313" key="3">
    <source>
        <dbReference type="Proteomes" id="UP001144471"/>
    </source>
</evidence>
<dbReference type="RefSeq" id="WP_281832302.1">
    <property type="nucleotide sequence ID" value="NZ_BSDY01000001.1"/>
</dbReference>
<sequence length="115" mass="13450">MSKKLTMTMLVLLIVSITSFSSPRELDNRVMDYTTRLELTEEQVDEIKPILEEASKERKGILEQIKRSSRKSEQRRLAKDLKRVEKGIDTQLAEVLTEEQSAEWNRIKEEVKEKA</sequence>
<evidence type="ECO:0000313" key="2">
    <source>
        <dbReference type="EMBL" id="GLI54581.1"/>
    </source>
</evidence>
<accession>A0A9W6GIP2</accession>
<comment type="caution">
    <text evidence="2">The sequence shown here is derived from an EMBL/GenBank/DDBJ whole genome shotgun (WGS) entry which is preliminary data.</text>
</comment>
<feature type="chain" id="PRO_5040824574" description="LTXXQ motif family protein" evidence="1">
    <location>
        <begin position="22"/>
        <end position="115"/>
    </location>
</feature>
<evidence type="ECO:0008006" key="4">
    <source>
        <dbReference type="Google" id="ProtNLM"/>
    </source>
</evidence>
<name>A0A9W6GIP2_9FUSO</name>
<dbReference type="AlphaFoldDB" id="A0A9W6GIP2"/>
<gene>
    <name evidence="2" type="ORF">PM10SUCC1_00960</name>
</gene>
<dbReference type="Proteomes" id="UP001144471">
    <property type="component" value="Unassembled WGS sequence"/>
</dbReference>
<feature type="signal peptide" evidence="1">
    <location>
        <begin position="1"/>
        <end position="21"/>
    </location>
</feature>